<gene>
    <name evidence="5" type="ORF">HX001_08700</name>
</gene>
<dbReference type="EMBL" id="JACAGJ010000004">
    <property type="protein sequence ID" value="MDM1072568.1"/>
    <property type="molecule type" value="Genomic_DNA"/>
</dbReference>
<dbReference type="AlphaFoldDB" id="A0AAJ1QEF9"/>
<keyword evidence="3" id="KW-0560">Oxidoreductase</keyword>
<dbReference type="Gene3D" id="3.20.20.70">
    <property type="entry name" value="Aldolase class I"/>
    <property type="match status" value="1"/>
</dbReference>
<evidence type="ECO:0000313" key="6">
    <source>
        <dbReference type="Proteomes" id="UP001170959"/>
    </source>
</evidence>
<dbReference type="Pfam" id="PF00724">
    <property type="entry name" value="Oxidored_FMN"/>
    <property type="match status" value="1"/>
</dbReference>
<sequence length="373" mass="41325">MEYTKLFSTYNLKGLDLKNRFLMAPMTRSRSDEPGDIPNDLMAEYYSQRTSAGIIISEATQISLQGKGYARTPGIYTKEQILGWKKTTSVVHAKGSKMFLQLWHVGRVSSSKVNGLQPVAPSDLIAKDTSVYIFDGAPNGDATFVPVEQPREMTLSDIQQTIKDFSEGAKNAIEAGFDGVEIHGANGYLIDQFLRSNSNVRTDDYGGSTENRIRFLLEITEAVVAAVGKDKVGVRLSPFIKFKDMDDPQILDTIMLAAKRLNDLDIAYLHLSEADWGDAPEIPEDFRKELRKTFSNTIIATGNKTPDAGEQLLENNLVDIVGFGRNFLTNPDYPNRVLTGAALNGISDNHTLFGGGDKRGYTDYPFLEEEEQS</sequence>
<comment type="similarity">
    <text evidence="2">Belongs to the NADH:flavin oxidoreductase/NADH oxidase family.</text>
</comment>
<evidence type="ECO:0000259" key="4">
    <source>
        <dbReference type="Pfam" id="PF00724"/>
    </source>
</evidence>
<dbReference type="CDD" id="cd02933">
    <property type="entry name" value="OYE_like_FMN"/>
    <property type="match status" value="1"/>
</dbReference>
<dbReference type="RefSeq" id="WP_286492982.1">
    <property type="nucleotide sequence ID" value="NZ_JACAGJ010000004.1"/>
</dbReference>
<dbReference type="InterPro" id="IPR045247">
    <property type="entry name" value="Oye-like"/>
</dbReference>
<reference evidence="5" key="1">
    <citation type="submission" date="2020-06" db="EMBL/GenBank/DDBJ databases">
        <authorList>
            <person name="Dong N."/>
        </authorList>
    </citation>
    <scope>NUCLEOTIDE SEQUENCE</scope>
    <source>
        <strain evidence="5">R655-4</strain>
    </source>
</reference>
<dbReference type="FunFam" id="3.20.20.70:FF:000059">
    <property type="entry name" value="N-ethylmaleimide reductase, FMN-linked"/>
    <property type="match status" value="1"/>
</dbReference>
<dbReference type="GO" id="GO:0005829">
    <property type="term" value="C:cytosol"/>
    <property type="evidence" value="ECO:0007669"/>
    <property type="project" value="TreeGrafter"/>
</dbReference>
<organism evidence="5 6">
    <name type="scientific">Empedobacter brevis</name>
    <dbReference type="NCBI Taxonomy" id="247"/>
    <lineage>
        <taxon>Bacteria</taxon>
        <taxon>Pseudomonadati</taxon>
        <taxon>Bacteroidota</taxon>
        <taxon>Flavobacteriia</taxon>
        <taxon>Flavobacteriales</taxon>
        <taxon>Weeksellaceae</taxon>
        <taxon>Empedobacter</taxon>
    </lineage>
</organism>
<feature type="domain" description="NADH:flavin oxidoreductase/NADH oxidase N-terminal" evidence="4">
    <location>
        <begin position="5"/>
        <end position="343"/>
    </location>
</feature>
<dbReference type="PANTHER" id="PTHR22893:SF135">
    <property type="entry name" value="NAD(P)H:FLAVIN OXIDOREDUCTASE SYE2"/>
    <property type="match status" value="1"/>
</dbReference>
<dbReference type="InterPro" id="IPR001155">
    <property type="entry name" value="OxRdtase_FMN_N"/>
</dbReference>
<comment type="caution">
    <text evidence="5">The sequence shown here is derived from an EMBL/GenBank/DDBJ whole genome shotgun (WGS) entry which is preliminary data.</text>
</comment>
<comment type="cofactor">
    <cofactor evidence="1">
        <name>FMN</name>
        <dbReference type="ChEBI" id="CHEBI:58210"/>
    </cofactor>
</comment>
<reference evidence="5" key="2">
    <citation type="journal article" date="2022" name="Sci. Total Environ.">
        <title>Prevalence, transmission, and molecular epidemiology of tet(X)-positive bacteria among humans, animals, and environmental niches in China: An epidemiological, and genomic-based study.</title>
        <authorList>
            <person name="Dong N."/>
            <person name="Zeng Y."/>
            <person name="Cai C."/>
            <person name="Sun C."/>
            <person name="Lu J."/>
            <person name="Liu C."/>
            <person name="Zhou H."/>
            <person name="Sun Q."/>
            <person name="Shu L."/>
            <person name="Wang H."/>
            <person name="Wang Y."/>
            <person name="Wang S."/>
            <person name="Wu C."/>
            <person name="Chan E.W."/>
            <person name="Chen G."/>
            <person name="Shen Z."/>
            <person name="Chen S."/>
            <person name="Zhang R."/>
        </authorList>
    </citation>
    <scope>NUCLEOTIDE SEQUENCE</scope>
    <source>
        <strain evidence="5">R655-4</strain>
    </source>
</reference>
<proteinExistence type="inferred from homology"/>
<accession>A0AAJ1QEF9</accession>
<evidence type="ECO:0000256" key="1">
    <source>
        <dbReference type="ARBA" id="ARBA00001917"/>
    </source>
</evidence>
<dbReference type="Proteomes" id="UP001170959">
    <property type="component" value="Unassembled WGS sequence"/>
</dbReference>
<name>A0AAJ1QEF9_9FLAO</name>
<evidence type="ECO:0000256" key="3">
    <source>
        <dbReference type="ARBA" id="ARBA00023002"/>
    </source>
</evidence>
<protein>
    <submittedName>
        <fullName evidence="5">Alkene reductase</fullName>
    </submittedName>
</protein>
<dbReference type="SUPFAM" id="SSF51395">
    <property type="entry name" value="FMN-linked oxidoreductases"/>
    <property type="match status" value="1"/>
</dbReference>
<evidence type="ECO:0000256" key="2">
    <source>
        <dbReference type="ARBA" id="ARBA00005979"/>
    </source>
</evidence>
<dbReference type="GO" id="GO:0016628">
    <property type="term" value="F:oxidoreductase activity, acting on the CH-CH group of donors, NAD or NADP as acceptor"/>
    <property type="evidence" value="ECO:0007669"/>
    <property type="project" value="UniProtKB-ARBA"/>
</dbReference>
<dbReference type="InterPro" id="IPR013785">
    <property type="entry name" value="Aldolase_TIM"/>
</dbReference>
<dbReference type="PANTHER" id="PTHR22893">
    <property type="entry name" value="NADH OXIDOREDUCTASE-RELATED"/>
    <property type="match status" value="1"/>
</dbReference>
<dbReference type="GO" id="GO:0010181">
    <property type="term" value="F:FMN binding"/>
    <property type="evidence" value="ECO:0007669"/>
    <property type="project" value="InterPro"/>
</dbReference>
<evidence type="ECO:0000313" key="5">
    <source>
        <dbReference type="EMBL" id="MDM1072568.1"/>
    </source>
</evidence>